<proteinExistence type="predicted"/>
<protein>
    <submittedName>
        <fullName evidence="2">Acyl carrier protein</fullName>
    </submittedName>
</protein>
<keyword evidence="3" id="KW-1185">Reference proteome</keyword>
<evidence type="ECO:0000313" key="3">
    <source>
        <dbReference type="Proteomes" id="UP001082899"/>
    </source>
</evidence>
<comment type="caution">
    <text evidence="2">The sequence shown here is derived from an EMBL/GenBank/DDBJ whole genome shotgun (WGS) entry which is preliminary data.</text>
</comment>
<dbReference type="NCBIfam" id="NF005480">
    <property type="entry name" value="PRK07081.1"/>
    <property type="match status" value="1"/>
</dbReference>
<feature type="domain" description="Carrier" evidence="1">
    <location>
        <begin position="1"/>
        <end position="77"/>
    </location>
</feature>
<evidence type="ECO:0000259" key="1">
    <source>
        <dbReference type="PROSITE" id="PS50075"/>
    </source>
</evidence>
<dbReference type="Pfam" id="PF00550">
    <property type="entry name" value="PP-binding"/>
    <property type="match status" value="1"/>
</dbReference>
<organism evidence="2 3">
    <name type="scientific">Robbsia betulipollinis</name>
    <dbReference type="NCBI Taxonomy" id="2981849"/>
    <lineage>
        <taxon>Bacteria</taxon>
        <taxon>Pseudomonadati</taxon>
        <taxon>Pseudomonadota</taxon>
        <taxon>Betaproteobacteria</taxon>
        <taxon>Burkholderiales</taxon>
        <taxon>Burkholderiaceae</taxon>
        <taxon>Robbsia</taxon>
    </lineage>
</organism>
<dbReference type="PROSITE" id="PS50075">
    <property type="entry name" value="CARRIER"/>
    <property type="match status" value="1"/>
</dbReference>
<dbReference type="SUPFAM" id="SSF47336">
    <property type="entry name" value="ACP-like"/>
    <property type="match status" value="1"/>
</dbReference>
<reference evidence="2" key="1">
    <citation type="submission" date="2022-11" db="EMBL/GenBank/DDBJ databases">
        <title>Robbsia betulipollinis sp. nov., isolated from pollen of birch (Betula pendula).</title>
        <authorList>
            <person name="Shi H."/>
            <person name="Ambika Manirajan B."/>
            <person name="Ratering S."/>
            <person name="Geissler-Plaum R."/>
            <person name="Schnell S."/>
        </authorList>
    </citation>
    <scope>NUCLEOTIDE SEQUENCE</scope>
    <source>
        <strain evidence="2">Bb-Pol-6</strain>
    </source>
</reference>
<accession>A0ABT3ZU74</accession>
<dbReference type="InterPro" id="IPR009081">
    <property type="entry name" value="PP-bd_ACP"/>
</dbReference>
<name>A0ABT3ZU74_9BURK</name>
<dbReference type="Proteomes" id="UP001082899">
    <property type="component" value="Unassembled WGS sequence"/>
</dbReference>
<evidence type="ECO:0000313" key="2">
    <source>
        <dbReference type="EMBL" id="MCY0389418.1"/>
    </source>
</evidence>
<dbReference type="Gene3D" id="1.10.1200.10">
    <property type="entry name" value="ACP-like"/>
    <property type="match status" value="1"/>
</dbReference>
<dbReference type="EMBL" id="JAPMXC010000010">
    <property type="protein sequence ID" value="MCY0389418.1"/>
    <property type="molecule type" value="Genomic_DNA"/>
</dbReference>
<dbReference type="InterPro" id="IPR036736">
    <property type="entry name" value="ACP-like_sf"/>
</dbReference>
<gene>
    <name evidence="2" type="ORF">OVY01_19925</name>
</gene>
<sequence length="81" mass="8897">MRTKIRHVLSEAAMLDVPLDTLSDHADLYAAGLASVTSVRVMVALEDEFEIEIPDRLLTRHLFASIDSLSRAVAECLGSQD</sequence>